<name>A0AAW3UN63_9BURK</name>
<evidence type="ECO:0000313" key="1">
    <source>
        <dbReference type="EMBL" id="MBB6200094.1"/>
    </source>
</evidence>
<proteinExistence type="predicted"/>
<reference evidence="1 2" key="1">
    <citation type="submission" date="2020-08" db="EMBL/GenBank/DDBJ databases">
        <title>Genomic Encyclopedia of Type Strains, Phase IV (KMG-V): Genome sequencing to study the core and pangenomes of soil and plant-associated prokaryotes.</title>
        <authorList>
            <person name="Whitman W."/>
        </authorList>
    </citation>
    <scope>NUCLEOTIDE SEQUENCE [LARGE SCALE GENOMIC DNA]</scope>
    <source>
        <strain evidence="1 2">SEMIA 4013</strain>
    </source>
</reference>
<dbReference type="Proteomes" id="UP000518681">
    <property type="component" value="Unassembled WGS sequence"/>
</dbReference>
<protein>
    <recommendedName>
        <fullName evidence="3">DUF1795 domain-containing protein</fullName>
    </recommendedName>
</protein>
<gene>
    <name evidence="1" type="ORF">GGD69_000940</name>
</gene>
<dbReference type="RefSeq" id="WP_183796731.1">
    <property type="nucleotide sequence ID" value="NZ_JACIII010000002.1"/>
</dbReference>
<evidence type="ECO:0000313" key="2">
    <source>
        <dbReference type="Proteomes" id="UP000518681"/>
    </source>
</evidence>
<accession>A0AAW3UN63</accession>
<dbReference type="EMBL" id="JACIIK010000002">
    <property type="protein sequence ID" value="MBB6200094.1"/>
    <property type="molecule type" value="Genomic_DNA"/>
</dbReference>
<organism evidence="1 2">
    <name type="scientific">Paraburkholderia fungorum</name>
    <dbReference type="NCBI Taxonomy" id="134537"/>
    <lineage>
        <taxon>Bacteria</taxon>
        <taxon>Pseudomonadati</taxon>
        <taxon>Pseudomonadota</taxon>
        <taxon>Betaproteobacteria</taxon>
        <taxon>Burkholderiales</taxon>
        <taxon>Burkholderiaceae</taxon>
        <taxon>Paraburkholderia</taxon>
    </lineage>
</organism>
<evidence type="ECO:0008006" key="3">
    <source>
        <dbReference type="Google" id="ProtNLM"/>
    </source>
</evidence>
<sequence>MSDPSTFVLNSISDMQLTADGQYLLIHGNQPTAALHRSVLNDLLVALPNAIEHADRVIHNDREMGLALHCQGWEVGRLHGMEMVVIRFRLSGSAGLSFSLPAEQIPHLLQALGGAANAASAAGEASEAGARSHDVTLQ</sequence>
<dbReference type="AlphaFoldDB" id="A0AAW3UN63"/>
<comment type="caution">
    <text evidence="1">The sequence shown here is derived from an EMBL/GenBank/DDBJ whole genome shotgun (WGS) entry which is preliminary data.</text>
</comment>